<dbReference type="CDD" id="cd00610">
    <property type="entry name" value="OAT_like"/>
    <property type="match status" value="1"/>
</dbReference>
<dbReference type="InterPro" id="IPR049704">
    <property type="entry name" value="Aminotrans_3_PPA_site"/>
</dbReference>
<comment type="cofactor">
    <cofactor evidence="1">
        <name>pyridoxal 5'-phosphate</name>
        <dbReference type="ChEBI" id="CHEBI:597326"/>
    </cofactor>
</comment>
<sequence>MDKRLYNVNDVINFTRKDIMDNYKEYVNPGFANLIGILGLDKNYTRASGVSVWDSEGNEYLDFLGGFGALNLGHNPPEVIEAVEKVKQLPNILKSTLGKMASALAHNLAKIAPGDLNNTFFCNSGTEAVEGAIKTARIATGKTKLISCKGSFHGKTLGALSITGREKYRIPFAPLVPECYSVPYGDLAALEEALADGEAAAFIVEPIQGEGGVILPPEGYLKGARELCDKYNALLIIDEVQTGLGRTGYMFACEYEQVSPDIMCLAKSLGGGIMPIGAFITTKDVWNKAYGGIEKCLLHSSTFGENSWAMAAGIAAINSIIHKDLSKKAKENGGYFMDKLKTLIDKYKIIKDIRGRGLLIGIEFEEPAKGLLDKISKGTINKLAGEYIGAMIAGELLNTYKIITAYTLNNPNVIRLEPPLVVTREQIDRVISALEEIFEKNRGFLGITLKSAKTVLSSILSR</sequence>
<dbReference type="EMBL" id="CP059066">
    <property type="protein sequence ID" value="QSQ09720.1"/>
    <property type="molecule type" value="Genomic_DNA"/>
</dbReference>
<dbReference type="FunFam" id="3.40.640.10:FF:000004">
    <property type="entry name" value="Acetylornithine aminotransferase"/>
    <property type="match status" value="1"/>
</dbReference>
<keyword evidence="5" id="KW-1185">Reference proteome</keyword>
<name>A0A8A0RQ64_9FIRM</name>
<comment type="similarity">
    <text evidence="3">Belongs to the class-III pyridoxal-phosphate-dependent aminotransferase family.</text>
</comment>
<evidence type="ECO:0000313" key="4">
    <source>
        <dbReference type="EMBL" id="QSQ09720.1"/>
    </source>
</evidence>
<dbReference type="InterPro" id="IPR015424">
    <property type="entry name" value="PyrdxlP-dep_Trfase"/>
</dbReference>
<dbReference type="PANTHER" id="PTHR11986:SF121">
    <property type="entry name" value="BLR3010 PROTEIN"/>
    <property type="match status" value="1"/>
</dbReference>
<keyword evidence="4" id="KW-0032">Aminotransferase</keyword>
<dbReference type="AlphaFoldDB" id="A0A8A0RQ64"/>
<reference evidence="4" key="1">
    <citation type="submission" date="2020-07" db="EMBL/GenBank/DDBJ databases">
        <title>Koleobacter methoxysyntrophicus gen. nov., sp. nov., a novel anaerobic bacterium isolated from deep subsurface oil field and proposal of Koleobacterales ord. nov. in the phylum Firmicutes.</title>
        <authorList>
            <person name="Sakamoto S."/>
            <person name="Tamaki H."/>
        </authorList>
    </citation>
    <scope>NUCLEOTIDE SEQUENCE</scope>
    <source>
        <strain evidence="4">NRmbB1</strain>
    </source>
</reference>
<dbReference type="Pfam" id="PF00202">
    <property type="entry name" value="Aminotran_3"/>
    <property type="match status" value="1"/>
</dbReference>
<dbReference type="InterPro" id="IPR015421">
    <property type="entry name" value="PyrdxlP-dep_Trfase_major"/>
</dbReference>
<dbReference type="Proteomes" id="UP000662904">
    <property type="component" value="Chromosome"/>
</dbReference>
<evidence type="ECO:0000256" key="1">
    <source>
        <dbReference type="ARBA" id="ARBA00001933"/>
    </source>
</evidence>
<protein>
    <submittedName>
        <fullName evidence="4">Aminotransferase PigE</fullName>
        <ecNumber evidence="4">2.6.1.-</ecNumber>
    </submittedName>
</protein>
<dbReference type="Gene3D" id="3.40.640.10">
    <property type="entry name" value="Type I PLP-dependent aspartate aminotransferase-like (Major domain)"/>
    <property type="match status" value="1"/>
</dbReference>
<dbReference type="GO" id="GO:0030170">
    <property type="term" value="F:pyridoxal phosphate binding"/>
    <property type="evidence" value="ECO:0007669"/>
    <property type="project" value="InterPro"/>
</dbReference>
<dbReference type="InterPro" id="IPR015422">
    <property type="entry name" value="PyrdxlP-dep_Trfase_small"/>
</dbReference>
<evidence type="ECO:0000256" key="2">
    <source>
        <dbReference type="ARBA" id="ARBA00022898"/>
    </source>
</evidence>
<dbReference type="SUPFAM" id="SSF53383">
    <property type="entry name" value="PLP-dependent transferases"/>
    <property type="match status" value="1"/>
</dbReference>
<dbReference type="GO" id="GO:0042802">
    <property type="term" value="F:identical protein binding"/>
    <property type="evidence" value="ECO:0007669"/>
    <property type="project" value="TreeGrafter"/>
</dbReference>
<keyword evidence="4" id="KW-0808">Transferase</keyword>
<dbReference type="InterPro" id="IPR050103">
    <property type="entry name" value="Class-III_PLP-dep_AT"/>
</dbReference>
<dbReference type="GO" id="GO:0008483">
    <property type="term" value="F:transaminase activity"/>
    <property type="evidence" value="ECO:0007669"/>
    <property type="project" value="UniProtKB-KW"/>
</dbReference>
<evidence type="ECO:0000313" key="5">
    <source>
        <dbReference type="Proteomes" id="UP000662904"/>
    </source>
</evidence>
<dbReference type="PIRSF" id="PIRSF000521">
    <property type="entry name" value="Transaminase_4ab_Lys_Orn"/>
    <property type="match status" value="1"/>
</dbReference>
<dbReference type="PROSITE" id="PS00600">
    <property type="entry name" value="AA_TRANSFER_CLASS_3"/>
    <property type="match status" value="1"/>
</dbReference>
<evidence type="ECO:0000256" key="3">
    <source>
        <dbReference type="RuleBase" id="RU003560"/>
    </source>
</evidence>
<dbReference type="EC" id="2.6.1.-" evidence="4"/>
<gene>
    <name evidence="4" type="primary">pigE_2</name>
    <name evidence="4" type="ORF">H0A61_02099</name>
</gene>
<dbReference type="InterPro" id="IPR005814">
    <property type="entry name" value="Aminotrans_3"/>
</dbReference>
<dbReference type="Gene3D" id="3.90.1150.10">
    <property type="entry name" value="Aspartate Aminotransferase, domain 1"/>
    <property type="match status" value="1"/>
</dbReference>
<organism evidence="4 5">
    <name type="scientific">Koleobacter methoxysyntrophicus</name>
    <dbReference type="NCBI Taxonomy" id="2751313"/>
    <lineage>
        <taxon>Bacteria</taxon>
        <taxon>Bacillati</taxon>
        <taxon>Bacillota</taxon>
        <taxon>Clostridia</taxon>
        <taxon>Koleobacterales</taxon>
        <taxon>Koleobacteraceae</taxon>
        <taxon>Koleobacter</taxon>
    </lineage>
</organism>
<accession>A0A8A0RQ64</accession>
<dbReference type="PANTHER" id="PTHR11986">
    <property type="entry name" value="AMINOTRANSFERASE CLASS III"/>
    <property type="match status" value="1"/>
</dbReference>
<dbReference type="KEGG" id="kme:H0A61_02099"/>
<proteinExistence type="inferred from homology"/>
<keyword evidence="2 3" id="KW-0663">Pyridoxal phosphate</keyword>